<dbReference type="PRINTS" id="PR00411">
    <property type="entry name" value="PNDRDTASEI"/>
</dbReference>
<name>A0ABV4BL00_9CLOT</name>
<keyword evidence="7 13" id="KW-0274">FAD</keyword>
<sequence>MSSKKVKVVVIGGGPGGYVAAIRASQLGGEVTLVEKDHLGGTCLNIGCIPTKALLHTAEIYENAKNGGGYGVIADVKLDFTKTQKRKKRIIKRLVGGVKGLLASNGVKVISGSASFESSNSIKIKMTKGETEVLEFHKAVIAAGAVPVIPHIKGIDSKSCITSTEALELKEVPETMVVLGGDVIGVEIAALYNALGSKVRIIEMQSQILPMMDGELVKIISSKLIKKGVEIYTSSRVMSIKDNGSQADVTIETDQGEKKVVTCEKVLISAGRKSNISVLELDKAGIISDKKGIIVDNRMKTNVKGIYAVGDCTGHNMSAHAASAGGEVAAENALGHENVFDIKTSPSCVYTDPEFASVGLTEKEAEEQGIEYAAARFPLAANGKSLIMGGEEGMIKLVVGKEYREILGAHIVGPRATDLISECALAIQLEATAEDIIATIHAHPTVSEAIREAAMVVEKRAIHMPN</sequence>
<evidence type="ECO:0000256" key="11">
    <source>
        <dbReference type="ARBA" id="ARBA00023284"/>
    </source>
</evidence>
<dbReference type="Proteomes" id="UP001564657">
    <property type="component" value="Unassembled WGS sequence"/>
</dbReference>
<gene>
    <name evidence="16" type="primary">lpdA</name>
    <name evidence="16" type="ORF">AB8U03_02945</name>
</gene>
<keyword evidence="17" id="KW-1185">Reference proteome</keyword>
<evidence type="ECO:0000256" key="8">
    <source>
        <dbReference type="ARBA" id="ARBA00023002"/>
    </source>
</evidence>
<evidence type="ECO:0000256" key="7">
    <source>
        <dbReference type="ARBA" id="ARBA00022827"/>
    </source>
</evidence>
<dbReference type="InterPro" id="IPR001100">
    <property type="entry name" value="Pyr_nuc-diS_OxRdtase"/>
</dbReference>
<dbReference type="PANTHER" id="PTHR22912">
    <property type="entry name" value="DISULFIDE OXIDOREDUCTASE"/>
    <property type="match status" value="1"/>
</dbReference>
<dbReference type="PRINTS" id="PR00368">
    <property type="entry name" value="FADPNR"/>
</dbReference>
<dbReference type="Gene3D" id="3.50.50.60">
    <property type="entry name" value="FAD/NAD(P)-binding domain"/>
    <property type="match status" value="2"/>
</dbReference>
<keyword evidence="5" id="KW-0963">Cytoplasm</keyword>
<dbReference type="PROSITE" id="PS00076">
    <property type="entry name" value="PYRIDINE_REDOX_1"/>
    <property type="match status" value="1"/>
</dbReference>
<evidence type="ECO:0000259" key="15">
    <source>
        <dbReference type="Pfam" id="PF07992"/>
    </source>
</evidence>
<dbReference type="PIRSF" id="PIRSF000350">
    <property type="entry name" value="Mercury_reductase_MerA"/>
    <property type="match status" value="1"/>
</dbReference>
<keyword evidence="11 13" id="KW-0676">Redox-active center</keyword>
<comment type="catalytic activity">
    <reaction evidence="12 13">
        <text>N(6)-[(R)-dihydrolipoyl]-L-lysyl-[protein] + NAD(+) = N(6)-[(R)-lipoyl]-L-lysyl-[protein] + NADH + H(+)</text>
        <dbReference type="Rhea" id="RHEA:15045"/>
        <dbReference type="Rhea" id="RHEA-COMP:10474"/>
        <dbReference type="Rhea" id="RHEA-COMP:10475"/>
        <dbReference type="ChEBI" id="CHEBI:15378"/>
        <dbReference type="ChEBI" id="CHEBI:57540"/>
        <dbReference type="ChEBI" id="CHEBI:57945"/>
        <dbReference type="ChEBI" id="CHEBI:83099"/>
        <dbReference type="ChEBI" id="CHEBI:83100"/>
        <dbReference type="EC" id="1.8.1.4"/>
    </reaction>
</comment>
<dbReference type="PANTHER" id="PTHR22912:SF217">
    <property type="entry name" value="DIHYDROLIPOYL DEHYDROGENASE"/>
    <property type="match status" value="1"/>
</dbReference>
<evidence type="ECO:0000313" key="16">
    <source>
        <dbReference type="EMBL" id="MEY7999163.1"/>
    </source>
</evidence>
<evidence type="ECO:0000313" key="17">
    <source>
        <dbReference type="Proteomes" id="UP001564657"/>
    </source>
</evidence>
<dbReference type="InterPro" id="IPR050151">
    <property type="entry name" value="Class-I_Pyr_Nuc-Dis_Oxidored"/>
</dbReference>
<evidence type="ECO:0000256" key="9">
    <source>
        <dbReference type="ARBA" id="ARBA00023027"/>
    </source>
</evidence>
<evidence type="ECO:0000256" key="4">
    <source>
        <dbReference type="ARBA" id="ARBA00016961"/>
    </source>
</evidence>
<evidence type="ECO:0000256" key="5">
    <source>
        <dbReference type="ARBA" id="ARBA00022490"/>
    </source>
</evidence>
<comment type="miscellaneous">
    <text evidence="13">The active site is a redox-active disulfide bond.</text>
</comment>
<evidence type="ECO:0000256" key="6">
    <source>
        <dbReference type="ARBA" id="ARBA00022630"/>
    </source>
</evidence>
<proteinExistence type="inferred from homology"/>
<keyword evidence="8 13" id="KW-0560">Oxidoreductase</keyword>
<evidence type="ECO:0000256" key="13">
    <source>
        <dbReference type="RuleBase" id="RU003692"/>
    </source>
</evidence>
<keyword evidence="9 13" id="KW-0520">NAD</keyword>
<dbReference type="EMBL" id="JBGEWD010000002">
    <property type="protein sequence ID" value="MEY7999163.1"/>
    <property type="molecule type" value="Genomic_DNA"/>
</dbReference>
<keyword evidence="6 13" id="KW-0285">Flavoprotein</keyword>
<feature type="domain" description="FAD/NAD(P)-binding" evidence="15">
    <location>
        <begin position="7"/>
        <end position="326"/>
    </location>
</feature>
<protein>
    <recommendedName>
        <fullName evidence="4 13">Dihydrolipoyl dehydrogenase</fullName>
        <ecNumber evidence="3 13">1.8.1.4</ecNumber>
    </recommendedName>
</protein>
<dbReference type="Pfam" id="PF07992">
    <property type="entry name" value="Pyr_redox_2"/>
    <property type="match status" value="1"/>
</dbReference>
<evidence type="ECO:0000256" key="10">
    <source>
        <dbReference type="ARBA" id="ARBA00023157"/>
    </source>
</evidence>
<evidence type="ECO:0000259" key="14">
    <source>
        <dbReference type="Pfam" id="PF02852"/>
    </source>
</evidence>
<dbReference type="InterPro" id="IPR012999">
    <property type="entry name" value="Pyr_OxRdtase_I_AS"/>
</dbReference>
<dbReference type="RefSeq" id="WP_369703054.1">
    <property type="nucleotide sequence ID" value="NZ_JBGEWD010000002.1"/>
</dbReference>
<dbReference type="GO" id="GO:0004148">
    <property type="term" value="F:dihydrolipoyl dehydrogenase (NADH) activity"/>
    <property type="evidence" value="ECO:0007669"/>
    <property type="project" value="UniProtKB-EC"/>
</dbReference>
<evidence type="ECO:0000256" key="2">
    <source>
        <dbReference type="ARBA" id="ARBA00007532"/>
    </source>
</evidence>
<accession>A0ABV4BL00</accession>
<dbReference type="InterPro" id="IPR004099">
    <property type="entry name" value="Pyr_nucl-diS_OxRdtase_dimer"/>
</dbReference>
<reference evidence="16 17" key="1">
    <citation type="submission" date="2024-08" db="EMBL/GenBank/DDBJ databases">
        <title>Clostridium lapicellarii sp. nov., and Clostridium renhuaiense sp. nov., two species isolated from the mud in a fermentation cellar used for producing sauce-flavour Chinese liquors.</title>
        <authorList>
            <person name="Yang F."/>
            <person name="Wang H."/>
            <person name="Chen L.Q."/>
            <person name="Zhou N."/>
            <person name="Lu J.J."/>
            <person name="Pu X.X."/>
            <person name="Wan B."/>
            <person name="Wang L."/>
            <person name="Liu S.J."/>
        </authorList>
    </citation>
    <scope>NUCLEOTIDE SEQUENCE [LARGE SCALE GENOMIC DNA]</scope>
    <source>
        <strain evidence="16 17">MT-5</strain>
    </source>
</reference>
<organism evidence="16 17">
    <name type="scientific">Clostridium moutaii</name>
    <dbReference type="NCBI Taxonomy" id="3240932"/>
    <lineage>
        <taxon>Bacteria</taxon>
        <taxon>Bacillati</taxon>
        <taxon>Bacillota</taxon>
        <taxon>Clostridia</taxon>
        <taxon>Eubacteriales</taxon>
        <taxon>Clostridiaceae</taxon>
        <taxon>Clostridium</taxon>
    </lineage>
</organism>
<evidence type="ECO:0000256" key="1">
    <source>
        <dbReference type="ARBA" id="ARBA00004496"/>
    </source>
</evidence>
<dbReference type="SUPFAM" id="SSF55424">
    <property type="entry name" value="FAD/NAD-linked reductases, dimerisation (C-terminal) domain"/>
    <property type="match status" value="1"/>
</dbReference>
<dbReference type="Pfam" id="PF02852">
    <property type="entry name" value="Pyr_redox_dim"/>
    <property type="match status" value="1"/>
</dbReference>
<feature type="domain" description="Pyridine nucleotide-disulphide oxidoreductase dimerisation" evidence="14">
    <location>
        <begin position="346"/>
        <end position="454"/>
    </location>
</feature>
<dbReference type="EC" id="1.8.1.4" evidence="3 13"/>
<evidence type="ECO:0000256" key="3">
    <source>
        <dbReference type="ARBA" id="ARBA00012608"/>
    </source>
</evidence>
<dbReference type="InterPro" id="IPR016156">
    <property type="entry name" value="FAD/NAD-linked_Rdtase_dimer_sf"/>
</dbReference>
<comment type="caution">
    <text evidence="16">The sequence shown here is derived from an EMBL/GenBank/DDBJ whole genome shotgun (WGS) entry which is preliminary data.</text>
</comment>
<dbReference type="InterPro" id="IPR023753">
    <property type="entry name" value="FAD/NAD-binding_dom"/>
</dbReference>
<comment type="cofactor">
    <cofactor evidence="13">
        <name>FAD</name>
        <dbReference type="ChEBI" id="CHEBI:57692"/>
    </cofactor>
    <text evidence="13">Binds 1 FAD per subunit.</text>
</comment>
<comment type="subcellular location">
    <subcellularLocation>
        <location evidence="1">Cytoplasm</location>
    </subcellularLocation>
</comment>
<keyword evidence="10" id="KW-1015">Disulfide bond</keyword>
<dbReference type="SUPFAM" id="SSF51905">
    <property type="entry name" value="FAD/NAD(P)-binding domain"/>
    <property type="match status" value="1"/>
</dbReference>
<dbReference type="NCBIfam" id="TIGR01350">
    <property type="entry name" value="lipoamide_DH"/>
    <property type="match status" value="1"/>
</dbReference>
<dbReference type="InterPro" id="IPR006258">
    <property type="entry name" value="Lipoamide_DH"/>
</dbReference>
<dbReference type="Gene3D" id="3.30.390.30">
    <property type="match status" value="1"/>
</dbReference>
<evidence type="ECO:0000256" key="12">
    <source>
        <dbReference type="ARBA" id="ARBA00049187"/>
    </source>
</evidence>
<comment type="similarity">
    <text evidence="2 13">Belongs to the class-I pyridine nucleotide-disulfide oxidoreductase family.</text>
</comment>
<dbReference type="InterPro" id="IPR036188">
    <property type="entry name" value="FAD/NAD-bd_sf"/>
</dbReference>